<reference evidence="2 3" key="1">
    <citation type="submission" date="2019-09" db="EMBL/GenBank/DDBJ databases">
        <title>Bird 10,000 Genomes (B10K) Project - Family phase.</title>
        <authorList>
            <person name="Zhang G."/>
        </authorList>
    </citation>
    <scope>NUCLEOTIDE SEQUENCE [LARGE SCALE GENOMIC DNA]</scope>
    <source>
        <strain evidence="2">B10K-DU-029-46</strain>
    </source>
</reference>
<dbReference type="EMBL" id="VZTY01008880">
    <property type="protein sequence ID" value="NXU50225.1"/>
    <property type="molecule type" value="Genomic_DNA"/>
</dbReference>
<feature type="non-terminal residue" evidence="2">
    <location>
        <position position="101"/>
    </location>
</feature>
<keyword evidence="1" id="KW-0732">Signal</keyword>
<proteinExistence type="predicted"/>
<dbReference type="OrthoDB" id="9924917at2759"/>
<feature type="non-terminal residue" evidence="2">
    <location>
        <position position="1"/>
    </location>
</feature>
<sequence length="101" mass="11436">MKVKLCLGLILSVVATTCLCRPMAGTSGAPQRLPPLLLRRDWPQFLSQEQKHLISHFLPHIPAELRDSKGYSLGDKELEALHEHFYPDWLDFGRRSAEDAA</sequence>
<name>A0A7L3L7X6_9CHAR</name>
<accession>A0A7L3L7X6</accession>
<evidence type="ECO:0000313" key="2">
    <source>
        <dbReference type="EMBL" id="NXU50225.1"/>
    </source>
</evidence>
<organism evidence="2 3">
    <name type="scientific">Turnix velox</name>
    <name type="common">Little buttonquail</name>
    <dbReference type="NCBI Taxonomy" id="2529409"/>
    <lineage>
        <taxon>Eukaryota</taxon>
        <taxon>Metazoa</taxon>
        <taxon>Chordata</taxon>
        <taxon>Craniata</taxon>
        <taxon>Vertebrata</taxon>
        <taxon>Euteleostomi</taxon>
        <taxon>Archelosauria</taxon>
        <taxon>Archosauria</taxon>
        <taxon>Dinosauria</taxon>
        <taxon>Saurischia</taxon>
        <taxon>Theropoda</taxon>
        <taxon>Coelurosauria</taxon>
        <taxon>Aves</taxon>
        <taxon>Neognathae</taxon>
        <taxon>Neoaves</taxon>
        <taxon>Charadriiformes</taxon>
        <taxon>Turnicidae</taxon>
        <taxon>Turnix</taxon>
    </lineage>
</organism>
<feature type="signal peptide" evidence="1">
    <location>
        <begin position="1"/>
        <end position="20"/>
    </location>
</feature>
<evidence type="ECO:0000256" key="1">
    <source>
        <dbReference type="SAM" id="SignalP"/>
    </source>
</evidence>
<comment type="caution">
    <text evidence="2">The sequence shown here is derived from an EMBL/GenBank/DDBJ whole genome shotgun (WGS) entry which is preliminary data.</text>
</comment>
<evidence type="ECO:0000313" key="3">
    <source>
        <dbReference type="Proteomes" id="UP000582182"/>
    </source>
</evidence>
<protein>
    <submittedName>
        <fullName evidence="2">ANTR protein</fullName>
    </submittedName>
</protein>
<dbReference type="Proteomes" id="UP000582182">
    <property type="component" value="Unassembled WGS sequence"/>
</dbReference>
<gene>
    <name evidence="2" type="primary">Antr</name>
    <name evidence="2" type="ORF">TURVEL_R03459</name>
</gene>
<keyword evidence="3" id="KW-1185">Reference proteome</keyword>
<feature type="chain" id="PRO_5029674694" evidence="1">
    <location>
        <begin position="21"/>
        <end position="101"/>
    </location>
</feature>
<dbReference type="AlphaFoldDB" id="A0A7L3L7X6"/>